<dbReference type="PANTHER" id="PTHR43363">
    <property type="entry name" value="HYPOXANTHINE PHOSPHORIBOSYLTRANSFERASE"/>
    <property type="match status" value="1"/>
</dbReference>
<feature type="domain" description="Phosphoribosyltransferase" evidence="3">
    <location>
        <begin position="24"/>
        <end position="153"/>
    </location>
</feature>
<organism evidence="4 5">
    <name type="scientific">Staphylothermus hellenicus (strain DSM 12710 / JCM 10830 / BK20S6-10-b1 / P8)</name>
    <dbReference type="NCBI Taxonomy" id="591019"/>
    <lineage>
        <taxon>Archaea</taxon>
        <taxon>Thermoproteota</taxon>
        <taxon>Thermoprotei</taxon>
        <taxon>Desulfurococcales</taxon>
        <taxon>Desulfurococcaceae</taxon>
        <taxon>Staphylothermus</taxon>
    </lineage>
</organism>
<evidence type="ECO:0000259" key="3">
    <source>
        <dbReference type="Pfam" id="PF00156"/>
    </source>
</evidence>
<proteinExistence type="predicted"/>
<gene>
    <name evidence="4" type="ordered locus">Shell_0041</name>
</gene>
<dbReference type="Pfam" id="PF00156">
    <property type="entry name" value="Pribosyltran"/>
    <property type="match status" value="1"/>
</dbReference>
<accession>D7DAJ4</accession>
<evidence type="ECO:0000256" key="1">
    <source>
        <dbReference type="ARBA" id="ARBA00022676"/>
    </source>
</evidence>
<dbReference type="Gene3D" id="3.40.50.2020">
    <property type="match status" value="1"/>
</dbReference>
<name>D7DAJ4_STAHD</name>
<evidence type="ECO:0000313" key="4">
    <source>
        <dbReference type="EMBL" id="ADI31191.1"/>
    </source>
</evidence>
<dbReference type="InterPro" id="IPR029057">
    <property type="entry name" value="PRTase-like"/>
</dbReference>
<evidence type="ECO:0000313" key="5">
    <source>
        <dbReference type="Proteomes" id="UP000002573"/>
    </source>
</evidence>
<dbReference type="AlphaFoldDB" id="D7DAJ4"/>
<dbReference type="KEGG" id="shc:Shell_0041"/>
<dbReference type="EMBL" id="CP002051">
    <property type="protein sequence ID" value="ADI31191.1"/>
    <property type="molecule type" value="Genomic_DNA"/>
</dbReference>
<dbReference type="PANTHER" id="PTHR43363:SF2">
    <property type="entry name" value="PHOSPHORIBOSYLTRANSFERASE"/>
    <property type="match status" value="1"/>
</dbReference>
<dbReference type="SUPFAM" id="SSF53271">
    <property type="entry name" value="PRTase-like"/>
    <property type="match status" value="1"/>
</dbReference>
<reference evidence="4 5" key="2">
    <citation type="journal article" date="2011" name="Stand. Genomic Sci.">
        <title>Complete genome sequence of Staphylothermus hellenicus P8.</title>
        <authorList>
            <person name="Anderson I."/>
            <person name="Wirth R."/>
            <person name="Lucas S."/>
            <person name="Copeland A."/>
            <person name="Lapidus A."/>
            <person name="Cheng J.F."/>
            <person name="Goodwin L."/>
            <person name="Pitluck S."/>
            <person name="Davenport K."/>
            <person name="Detter J.C."/>
            <person name="Han C."/>
            <person name="Tapia R."/>
            <person name="Land M."/>
            <person name="Hauser L."/>
            <person name="Pati A."/>
            <person name="Mikhailova N."/>
            <person name="Woyke T."/>
            <person name="Klenk H.P."/>
            <person name="Kyrpides N."/>
            <person name="Ivanova N."/>
        </authorList>
    </citation>
    <scope>NUCLEOTIDE SEQUENCE [LARGE SCALE GENOMIC DNA]</scope>
    <source>
        <strain evidence="5">DSM 12710 / JCM 10830 / BK20S6-10-b1 / P8</strain>
    </source>
</reference>
<dbReference type="HOGENOM" id="CLU_080904_0_0_2"/>
<evidence type="ECO:0000256" key="2">
    <source>
        <dbReference type="ARBA" id="ARBA00022679"/>
    </source>
</evidence>
<dbReference type="InterPro" id="IPR000836">
    <property type="entry name" value="PRTase_dom"/>
</dbReference>
<keyword evidence="2 4" id="KW-0808">Transferase</keyword>
<dbReference type="CDD" id="cd06223">
    <property type="entry name" value="PRTases_typeI"/>
    <property type="match status" value="1"/>
</dbReference>
<dbReference type="eggNOG" id="arCOG00040">
    <property type="taxonomic scope" value="Archaea"/>
</dbReference>
<sequence length="232" mass="27586">MVKNMARIKVKLVSWDEIVDWAWNLAKIIKDNGYKPDVIVALARGGYVPARLLCDFLDVENLLSIQSQHWTEAAKAEEKAIIKFPYKVDLHDYRVLVVDDIVDTGDTLKLARDFVAENWKPKELKTAALQWISPVAKFKPDYYYIEVKDWTWFQYPWTRLEDTYQFIKRMMTETYKETGKKEWSYEEIIDGFKEWYGIDVGDRYYKDALNILVEKQFIKYDEASNKYVLLTM</sequence>
<protein>
    <submittedName>
        <fullName evidence="4">Phosphoribosyltransferase</fullName>
    </submittedName>
</protein>
<dbReference type="STRING" id="591019.Shell_0041"/>
<dbReference type="GO" id="GO:0016757">
    <property type="term" value="F:glycosyltransferase activity"/>
    <property type="evidence" value="ECO:0007669"/>
    <property type="project" value="UniProtKB-KW"/>
</dbReference>
<keyword evidence="5" id="KW-1185">Reference proteome</keyword>
<dbReference type="Proteomes" id="UP000002573">
    <property type="component" value="Chromosome"/>
</dbReference>
<reference evidence="5" key="1">
    <citation type="submission" date="2010-05" db="EMBL/GenBank/DDBJ databases">
        <title>Complete sequence of Staphylothermus hellenicus DSM 12710.</title>
        <authorList>
            <consortium name="US DOE Joint Genome Institute"/>
            <person name="Lucas S."/>
            <person name="Copeland A."/>
            <person name="Lapidus A."/>
            <person name="Cheng J.-F."/>
            <person name="Bruce D."/>
            <person name="Goodwin L."/>
            <person name="Pitluck S."/>
            <person name="Davenport K."/>
            <person name="Detter J.C."/>
            <person name="Han C."/>
            <person name="Tapia R."/>
            <person name="Larimer F."/>
            <person name="Land M."/>
            <person name="Hauser L."/>
            <person name="Kyrpides N."/>
            <person name="Mikhailova N."/>
            <person name="Anderson I.J."/>
            <person name="Woyke T."/>
        </authorList>
    </citation>
    <scope>NUCLEOTIDE SEQUENCE [LARGE SCALE GENOMIC DNA]</scope>
    <source>
        <strain evidence="5">DSM 12710 / JCM 10830 / BK20S6-10-b1 / P8</strain>
    </source>
</reference>
<keyword evidence="1 4" id="KW-0328">Glycosyltransferase</keyword>